<organism evidence="2 3">
    <name type="scientific">Photobacterium angustum</name>
    <dbReference type="NCBI Taxonomy" id="661"/>
    <lineage>
        <taxon>Bacteria</taxon>
        <taxon>Pseudomonadati</taxon>
        <taxon>Pseudomonadota</taxon>
        <taxon>Gammaproteobacteria</taxon>
        <taxon>Vibrionales</taxon>
        <taxon>Vibrionaceae</taxon>
        <taxon>Photobacterium</taxon>
    </lineage>
</organism>
<dbReference type="PANTHER" id="PTHR33608:SF12">
    <property type="entry name" value="DUF58 DOMAIN-CONTAINING PROTEIN"/>
    <property type="match status" value="1"/>
</dbReference>
<dbReference type="AlphaFoldDB" id="A0A2S7VJ14"/>
<reference evidence="2 3" key="1">
    <citation type="submission" date="2016-12" db="EMBL/GenBank/DDBJ databases">
        <title>Diversity of luminous bacteria.</title>
        <authorList>
            <person name="Yoshizawa S."/>
            <person name="Kogure K."/>
        </authorList>
    </citation>
    <scope>NUCLEOTIDE SEQUENCE [LARGE SCALE GENOMIC DNA]</scope>
    <source>
        <strain evidence="2 3">LC1-200</strain>
    </source>
</reference>
<feature type="domain" description="DUF58" evidence="1">
    <location>
        <begin position="63"/>
        <end position="266"/>
    </location>
</feature>
<accession>A0A2S7VJ14</accession>
<dbReference type="Proteomes" id="UP000238730">
    <property type="component" value="Unassembled WGS sequence"/>
</dbReference>
<dbReference type="Gene3D" id="3.40.50.410">
    <property type="entry name" value="von Willebrand factor, type A domain"/>
    <property type="match status" value="1"/>
</dbReference>
<dbReference type="PANTHER" id="PTHR33608">
    <property type="entry name" value="BLL2464 PROTEIN"/>
    <property type="match status" value="1"/>
</dbReference>
<protein>
    <submittedName>
        <fullName evidence="2">MoxR protein</fullName>
    </submittedName>
</protein>
<proteinExistence type="predicted"/>
<dbReference type="SUPFAM" id="SSF53300">
    <property type="entry name" value="vWA-like"/>
    <property type="match status" value="1"/>
</dbReference>
<comment type="caution">
    <text evidence="2">The sequence shown here is derived from an EMBL/GenBank/DDBJ whole genome shotgun (WGS) entry which is preliminary data.</text>
</comment>
<name>A0A2S7VJ14_PHOAN</name>
<dbReference type="InterPro" id="IPR036465">
    <property type="entry name" value="vWFA_dom_sf"/>
</dbReference>
<sequence>MANSSDVQTNPINDPRIYCNYSRLVKLRSHIKRFSFFPHLNTSRLLSGRHSSLFRGRGLNFEELRHYQLGDDIRCLDWKVTMRTGKAHSRVYSEEKDHQVIICVDQRSSMFFSSLDTMKSVVAAELAVLSSWRILKESDRVGFYLFNDDKTNWLKPTRSQGELLHYIKTIVKDNSLLSVDNHHSSATALSQVIDGLNRRKLKDSIIIIFSDWNDVTSADIKHLKQLQQHNDILSIMISDPMEEQLDSDLSANWVLSNGQEQLNINTSLDIKKTNQILADAQHMKREQLCRLMAMKALPYIEITTDGSHIAQFIQILRGKQ</sequence>
<dbReference type="InterPro" id="IPR002881">
    <property type="entry name" value="DUF58"/>
</dbReference>
<dbReference type="OrthoDB" id="9776116at2"/>
<gene>
    <name evidence="2" type="ORF">BTO08_16990</name>
</gene>
<evidence type="ECO:0000259" key="1">
    <source>
        <dbReference type="Pfam" id="PF01882"/>
    </source>
</evidence>
<dbReference type="Pfam" id="PF01882">
    <property type="entry name" value="DUF58"/>
    <property type="match status" value="1"/>
</dbReference>
<dbReference type="RefSeq" id="WP_105061798.1">
    <property type="nucleotide sequence ID" value="NZ_MSCJ01000003.1"/>
</dbReference>
<dbReference type="EMBL" id="MSCJ01000003">
    <property type="protein sequence ID" value="PQJ61955.1"/>
    <property type="molecule type" value="Genomic_DNA"/>
</dbReference>
<evidence type="ECO:0000313" key="2">
    <source>
        <dbReference type="EMBL" id="PQJ61955.1"/>
    </source>
</evidence>
<evidence type="ECO:0000313" key="3">
    <source>
        <dbReference type="Proteomes" id="UP000238730"/>
    </source>
</evidence>